<feature type="domain" description="Transcobalamin-like C-terminal" evidence="2">
    <location>
        <begin position="164"/>
        <end position="232"/>
    </location>
</feature>
<dbReference type="Proteomes" id="UP000321893">
    <property type="component" value="Unassembled WGS sequence"/>
</dbReference>
<dbReference type="InterPro" id="IPR027954">
    <property type="entry name" value="Transcobalamin-like_C"/>
</dbReference>
<dbReference type="RefSeq" id="WP_056981831.1">
    <property type="nucleotide sequence ID" value="NZ_BJVK01000008.1"/>
</dbReference>
<evidence type="ECO:0000256" key="1">
    <source>
        <dbReference type="SAM" id="MobiDB-lite"/>
    </source>
</evidence>
<comment type="caution">
    <text evidence="3">The sequence shown here is derived from an EMBL/GenBank/DDBJ whole genome shotgun (WGS) entry which is preliminary data.</text>
</comment>
<keyword evidence="4" id="KW-1185">Reference proteome</keyword>
<dbReference type="Pfam" id="PF14478">
    <property type="entry name" value="DUF4430"/>
    <property type="match status" value="1"/>
</dbReference>
<feature type="compositionally biased region" description="Basic residues" evidence="1">
    <location>
        <begin position="61"/>
        <end position="77"/>
    </location>
</feature>
<dbReference type="GeneID" id="71566549"/>
<organism evidence="3 4">
    <name type="scientific">Lentilactobacillus kefiri</name>
    <name type="common">Lactobacillus kefiri</name>
    <dbReference type="NCBI Taxonomy" id="33962"/>
    <lineage>
        <taxon>Bacteria</taxon>
        <taxon>Bacillati</taxon>
        <taxon>Bacillota</taxon>
        <taxon>Bacilli</taxon>
        <taxon>Lactobacillales</taxon>
        <taxon>Lactobacillaceae</taxon>
        <taxon>Lentilactobacillus</taxon>
    </lineage>
</organism>
<feature type="compositionally biased region" description="Low complexity" evidence="1">
    <location>
        <begin position="49"/>
        <end position="60"/>
    </location>
</feature>
<proteinExistence type="predicted"/>
<evidence type="ECO:0000313" key="3">
    <source>
        <dbReference type="EMBL" id="GEL28118.1"/>
    </source>
</evidence>
<reference evidence="3" key="1">
    <citation type="submission" date="2019-07" db="EMBL/GenBank/DDBJ databases">
        <title>Whole genome shotgun sequence of Lactobacillus kefiri NBRC 15888.</title>
        <authorList>
            <person name="Hosoyama A."/>
            <person name="Uohara A."/>
            <person name="Ohji S."/>
            <person name="Ichikawa N."/>
        </authorList>
    </citation>
    <scope>NUCLEOTIDE SEQUENCE [LARGE SCALE GENOMIC DNA]</scope>
    <source>
        <strain evidence="3">NBRC 15888</strain>
    </source>
</reference>
<feature type="region of interest" description="Disordered" evidence="1">
    <location>
        <begin position="35"/>
        <end position="134"/>
    </location>
</feature>
<feature type="compositionally biased region" description="Polar residues" evidence="1">
    <location>
        <begin position="81"/>
        <end position="92"/>
    </location>
</feature>
<feature type="compositionally biased region" description="Basic residues" evidence="1">
    <location>
        <begin position="120"/>
        <end position="134"/>
    </location>
</feature>
<dbReference type="Gene3D" id="2.170.130.30">
    <property type="match status" value="1"/>
</dbReference>
<dbReference type="OrthoDB" id="2356646at2"/>
<evidence type="ECO:0000313" key="4">
    <source>
        <dbReference type="Proteomes" id="UP000321893"/>
    </source>
</evidence>
<dbReference type="STRING" id="1423764.FC95_GL001116"/>
<name>A0A511DY79_LENKE</name>
<dbReference type="EMBL" id="BJVK01000008">
    <property type="protein sequence ID" value="GEL28118.1"/>
    <property type="molecule type" value="Genomic_DNA"/>
</dbReference>
<dbReference type="AlphaFoldDB" id="A0A511DY79"/>
<accession>A0A511DY79</accession>
<feature type="compositionally biased region" description="Low complexity" evidence="1">
    <location>
        <begin position="105"/>
        <end position="119"/>
    </location>
</feature>
<sequence>MKKGIGIVIGLLLVLGLAFGFREVIANQHQRHARTEKVAKMDSGSQPKAASSSEATSTKQPKAKKATSKSAKKHHNSANKGTSATKASQSAKPATAKSSREHATASKQSPSSKKSAASKQSHHSVKQRVTRKRASKYTGKAYLKVSGYKKLFYSGNLHITKKTTAFTLLEQTNLKVKYTSSPAIYVSSINGLKENDVKPGSGWMYSVNGKYVDKSAGDKAIKPGDKVHWYFTVNGWSPSDH</sequence>
<protein>
    <recommendedName>
        <fullName evidence="2">Transcobalamin-like C-terminal domain-containing protein</fullName>
    </recommendedName>
</protein>
<gene>
    <name evidence="3" type="ORF">LKE01_09380</name>
</gene>
<evidence type="ECO:0000259" key="2">
    <source>
        <dbReference type="Pfam" id="PF14478"/>
    </source>
</evidence>